<dbReference type="Proteomes" id="UP001589789">
    <property type="component" value="Unassembled WGS sequence"/>
</dbReference>
<proteinExistence type="predicted"/>
<reference evidence="1 2" key="1">
    <citation type="submission" date="2024-09" db="EMBL/GenBank/DDBJ databases">
        <authorList>
            <person name="Sun Q."/>
            <person name="Mori K."/>
        </authorList>
    </citation>
    <scope>NUCLEOTIDE SEQUENCE [LARGE SCALE GENOMIC DNA]</scope>
    <source>
        <strain evidence="1 2">CCM 7468</strain>
    </source>
</reference>
<gene>
    <name evidence="1" type="ORF">ACFFIC_29840</name>
</gene>
<evidence type="ECO:0000313" key="1">
    <source>
        <dbReference type="EMBL" id="MFC0389712.1"/>
    </source>
</evidence>
<keyword evidence="2" id="KW-1185">Reference proteome</keyword>
<name>A0ABV6J1I1_9PROT</name>
<protein>
    <submittedName>
        <fullName evidence="1">Uncharacterized protein</fullName>
    </submittedName>
</protein>
<accession>A0ABV6J1I1</accession>
<sequence>MSQTEWIRLRRIAAVLTRSKATTVNDLIQETCARVLGDTRPWPVNIPFFAFFAGVMKSVAGEEVQKLRRAREAGSGVRAPLSLHDKVGGLAFDPPDLRPNAEQVLLEQEAATETKAAILALFHDDPAAALMVEGKIDGIEGEELRELVGLEITDFQSKNRLIRRRMLKLNPGRPVS</sequence>
<dbReference type="RefSeq" id="WP_377057260.1">
    <property type="nucleotide sequence ID" value="NZ_JBHLVZ010000120.1"/>
</dbReference>
<comment type="caution">
    <text evidence="1">The sequence shown here is derived from an EMBL/GenBank/DDBJ whole genome shotgun (WGS) entry which is preliminary data.</text>
</comment>
<dbReference type="EMBL" id="JBHLVZ010000120">
    <property type="protein sequence ID" value="MFC0389712.1"/>
    <property type="molecule type" value="Genomic_DNA"/>
</dbReference>
<organism evidence="1 2">
    <name type="scientific">Muricoccus vinaceus</name>
    <dbReference type="NCBI Taxonomy" id="424704"/>
    <lineage>
        <taxon>Bacteria</taxon>
        <taxon>Pseudomonadati</taxon>
        <taxon>Pseudomonadota</taxon>
        <taxon>Alphaproteobacteria</taxon>
        <taxon>Acetobacterales</taxon>
        <taxon>Roseomonadaceae</taxon>
        <taxon>Muricoccus</taxon>
    </lineage>
</organism>
<evidence type="ECO:0000313" key="2">
    <source>
        <dbReference type="Proteomes" id="UP001589789"/>
    </source>
</evidence>